<dbReference type="SUPFAM" id="SSF52540">
    <property type="entry name" value="P-loop containing nucleoside triphosphate hydrolases"/>
    <property type="match status" value="1"/>
</dbReference>
<gene>
    <name evidence="2" type="ORF">CPT03_03250</name>
</gene>
<dbReference type="OrthoDB" id="88903at2"/>
<dbReference type="PANTHER" id="PTHR22674:SF6">
    <property type="entry name" value="NTPASE KAP FAMILY P-LOOP DOMAIN-CONTAINING PROTEIN 1"/>
    <property type="match status" value="1"/>
</dbReference>
<evidence type="ECO:0000259" key="1">
    <source>
        <dbReference type="Pfam" id="PF07693"/>
    </source>
</evidence>
<dbReference type="InterPro" id="IPR011646">
    <property type="entry name" value="KAP_P-loop"/>
</dbReference>
<dbReference type="Pfam" id="PF07693">
    <property type="entry name" value="KAP_NTPase"/>
    <property type="match status" value="1"/>
</dbReference>
<keyword evidence="3" id="KW-1185">Reference proteome</keyword>
<proteinExistence type="predicted"/>
<reference evidence="2 3" key="1">
    <citation type="submission" date="2017-10" db="EMBL/GenBank/DDBJ databases">
        <title>Whole genome of Pedobacter ginsengisoli T01R-27 isolated from tomato rhizosphere.</title>
        <authorList>
            <person name="Weon H.-Y."/>
            <person name="Lee S.A."/>
            <person name="Sang M.K."/>
            <person name="Song J."/>
        </authorList>
    </citation>
    <scope>NUCLEOTIDE SEQUENCE [LARGE SCALE GENOMIC DNA]</scope>
    <source>
        <strain evidence="2 3">T01R-27</strain>
    </source>
</reference>
<organism evidence="2 3">
    <name type="scientific">Pedobacter ginsengisoli</name>
    <dbReference type="NCBI Taxonomy" id="363852"/>
    <lineage>
        <taxon>Bacteria</taxon>
        <taxon>Pseudomonadati</taxon>
        <taxon>Bacteroidota</taxon>
        <taxon>Sphingobacteriia</taxon>
        <taxon>Sphingobacteriales</taxon>
        <taxon>Sphingobacteriaceae</taxon>
        <taxon>Pedobacter</taxon>
    </lineage>
</organism>
<dbReference type="RefSeq" id="WP_099437495.1">
    <property type="nucleotide sequence ID" value="NZ_CP024091.1"/>
</dbReference>
<dbReference type="Proteomes" id="UP000223749">
    <property type="component" value="Chromosome"/>
</dbReference>
<dbReference type="InterPro" id="IPR052754">
    <property type="entry name" value="NTPase_KAP_P-loop"/>
</dbReference>
<accession>A0A2D1U1R2</accession>
<evidence type="ECO:0000313" key="2">
    <source>
        <dbReference type="EMBL" id="ATP55547.1"/>
    </source>
</evidence>
<evidence type="ECO:0000313" key="3">
    <source>
        <dbReference type="Proteomes" id="UP000223749"/>
    </source>
</evidence>
<dbReference type="AlphaFoldDB" id="A0A2D1U1R2"/>
<sequence length="689" mass="78869">MNISADAITNNDTLGRENFARQMVNSLITAFTGEQESLVVGIAGSWGSGKSTLLGFIKAHLEAEYKDKPEDLKVVEFNSWGNTAEDDLERNFLKTILNSLQDPTWAKPAEEADKKLKGYLKHLQRVQFLRYIHPIANNLFEGLDDYLNQHEMSSVEEIKSAANELLLKNAGKLYILIDDIDRLTPKEITQLFKVLKVNLNLKNTVFIIAYDKEVVIKALENEYGFNGEKYLEKIIQVDFTMPTVESSQLELLFFKRLDDLLKRLNLSIDMSDLKSIWNLHGLKEFFSSIRDLNRYFNNLIFTLPNIAQNVYLPDFLLLEAIRTFDHKGYTHLYSGFLLTARKGIWESTNFSNFIKGSQFNETTAAMLNVLFDRTYGQDHIPDNRRLKDPKYFERYFSLSLPVTDVDEAHIHQYFAAGSNKKAILNTINKNGKMKSFLSRISNPKLPINLTESSDKYLEPIIHFWNTTTTPIDKDIYKGITSAFYQILNHSEDKFAAARTAVKLLEMDPKHTNQNGTFLLNVAIRDDADRYPTSKMINDQLTLNPEFEANFSSYLESGLDMATLLIKEENGNWISNFHFYAANRYNKSKYQSILSKNITKGWFLNFFVDRNFLGKDEKGNAGFVSPDSVAQFLPGEWLQQAVAAIDGLPDGSFSEQALRNLRFFAANCRLKNTNNTIHVEKTEPTILSGR</sequence>
<dbReference type="PANTHER" id="PTHR22674">
    <property type="entry name" value="NTPASE, KAP FAMILY P-LOOP DOMAIN-CONTAINING 1"/>
    <property type="match status" value="1"/>
</dbReference>
<feature type="domain" description="KAP NTPase" evidence="1">
    <location>
        <begin position="18"/>
        <end position="301"/>
    </location>
</feature>
<dbReference type="KEGG" id="pgs:CPT03_03250"/>
<dbReference type="Gene3D" id="3.40.50.300">
    <property type="entry name" value="P-loop containing nucleotide triphosphate hydrolases"/>
    <property type="match status" value="1"/>
</dbReference>
<dbReference type="EMBL" id="CP024091">
    <property type="protein sequence ID" value="ATP55547.1"/>
    <property type="molecule type" value="Genomic_DNA"/>
</dbReference>
<name>A0A2D1U1R2_9SPHI</name>
<protein>
    <recommendedName>
        <fullName evidence="1">KAP NTPase domain-containing protein</fullName>
    </recommendedName>
</protein>
<dbReference type="InterPro" id="IPR027417">
    <property type="entry name" value="P-loop_NTPase"/>
</dbReference>